<dbReference type="EMBL" id="JALLKP010000003">
    <property type="protein sequence ID" value="KAK2195993.1"/>
    <property type="molecule type" value="Genomic_DNA"/>
</dbReference>
<feature type="region of interest" description="Disordered" evidence="5">
    <location>
        <begin position="544"/>
        <end position="565"/>
    </location>
</feature>
<dbReference type="RefSeq" id="XP_067802835.1">
    <property type="nucleotide sequence ID" value="XM_067947613.1"/>
</dbReference>
<evidence type="ECO:0000256" key="3">
    <source>
        <dbReference type="ARBA" id="ARBA00022737"/>
    </source>
</evidence>
<dbReference type="GO" id="GO:0048188">
    <property type="term" value="C:Set1C/COMPASS complex"/>
    <property type="evidence" value="ECO:0007669"/>
    <property type="project" value="InterPro"/>
</dbReference>
<organism evidence="6 8">
    <name type="scientific">Babesia duncani</name>
    <dbReference type="NCBI Taxonomy" id="323732"/>
    <lineage>
        <taxon>Eukaryota</taxon>
        <taxon>Sar</taxon>
        <taxon>Alveolata</taxon>
        <taxon>Apicomplexa</taxon>
        <taxon>Aconoidasida</taxon>
        <taxon>Piroplasmida</taxon>
        <taxon>Babesiidae</taxon>
        <taxon>Babesia</taxon>
    </lineage>
</organism>
<evidence type="ECO:0000313" key="6">
    <source>
        <dbReference type="EMBL" id="KAK2194620.1"/>
    </source>
</evidence>
<evidence type="ECO:0000256" key="1">
    <source>
        <dbReference type="ARBA" id="ARBA00004123"/>
    </source>
</evidence>
<proteinExistence type="predicted"/>
<name>A0AAD9UMG1_9APIC</name>
<keyword evidence="8" id="KW-1185">Reference proteome</keyword>
<sequence length="619" mass="70953">MGGYGFSALAVSTDGKTIATASDEAVYIYPEMSIWIPSIALPIPNEPTLHKEQLQGQICRSPNCICKQSYTFSQQQLQEHILGDQKKPKKNRIPLIGIIQHLCFFGRNNELLIGVGRTCFMMYDLMSLSKECILAFDIRFLGFDSQWQSSENNMQFYCAILDVNRNSISMHGYEELSCIEFLFSIRPFVPMYFKVFFNEQERWYAFDCQNSCPIVPTILQPCEYAINDDDAQSSNPSIEELEQLYKISFKEYFMNREDGENQNSINQYTNTNEIFTKQSPFYPCCLLRYVDHETAKESPEETELSITRDYYVAMWMPLNRIIIIKFIVTSVWTFLKDQHNLSIGPPTSYLLTSLALAGAFPGKVTSLVPKIGGNVFCVMAIDRFYILTWSIGTQHTLTEHIIDDGSEQPEFQEDKLVLKYAHHDQVSKLRYTISAFTCDNGDGYFSTCCTNPTNNWGLYIFDLKYSSGVEAIRLVLDISKCKGFTHIEWVPQKSRLAVLSGYHGEFYLLEPKVCRNWAQMIPNFAAIEKNIEIIETEEEFDVKKEEPSTSVPGEIPQTTPADAVAPTKDEDKAHYPFYHVGYALAGDDWQKIKAQDMEGFNDEPILHDNEALTRYKGMF</sequence>
<evidence type="ECO:0000313" key="8">
    <source>
        <dbReference type="Proteomes" id="UP001214638"/>
    </source>
</evidence>
<dbReference type="PANTHER" id="PTHR44040:SF1">
    <property type="entry name" value="RETINOBLASTOMA-BINDING PROTEIN 5"/>
    <property type="match status" value="1"/>
</dbReference>
<keyword evidence="2" id="KW-0853">WD repeat</keyword>
<dbReference type="PANTHER" id="PTHR44040">
    <property type="entry name" value="RETINOBLASTOMA-BINDING PROTEIN 5"/>
    <property type="match status" value="1"/>
</dbReference>
<evidence type="ECO:0000313" key="7">
    <source>
        <dbReference type="EMBL" id="KAK2195993.1"/>
    </source>
</evidence>
<comment type="subcellular location">
    <subcellularLocation>
        <location evidence="1">Nucleus</location>
    </subcellularLocation>
</comment>
<dbReference type="InterPro" id="IPR037850">
    <property type="entry name" value="RBBP5/Swd1"/>
</dbReference>
<dbReference type="Proteomes" id="UP001214638">
    <property type="component" value="Unassembled WGS sequence"/>
</dbReference>
<keyword evidence="3" id="KW-0677">Repeat</keyword>
<evidence type="ECO:0000256" key="5">
    <source>
        <dbReference type="SAM" id="MobiDB-lite"/>
    </source>
</evidence>
<dbReference type="GeneID" id="94336888"/>
<dbReference type="SUPFAM" id="SSF50978">
    <property type="entry name" value="WD40 repeat-like"/>
    <property type="match status" value="1"/>
</dbReference>
<dbReference type="KEGG" id="bdw:94336888"/>
<accession>A0AAD9UMG1</accession>
<dbReference type="EMBL" id="JALLKP010000073">
    <property type="protein sequence ID" value="KAK2194620.1"/>
    <property type="molecule type" value="Genomic_DNA"/>
</dbReference>
<keyword evidence="4" id="KW-0539">Nucleus</keyword>
<feature type="compositionally biased region" description="Polar residues" evidence="5">
    <location>
        <begin position="548"/>
        <end position="560"/>
    </location>
</feature>
<comment type="caution">
    <text evidence="6">The sequence shown here is derived from an EMBL/GenBank/DDBJ whole genome shotgun (WGS) entry which is preliminary data.</text>
</comment>
<protein>
    <submittedName>
        <fullName evidence="6">WD40-repeat-containing domain superfamily</fullName>
    </submittedName>
</protein>
<dbReference type="InterPro" id="IPR036322">
    <property type="entry name" value="WD40_repeat_dom_sf"/>
</dbReference>
<evidence type="ECO:0000256" key="2">
    <source>
        <dbReference type="ARBA" id="ARBA00022574"/>
    </source>
</evidence>
<gene>
    <name evidence="7" type="ORF">BdWA1_002591</name>
    <name evidence="6" type="ORF">BdWA1_003908</name>
</gene>
<dbReference type="AlphaFoldDB" id="A0AAD9UMG1"/>
<reference evidence="6" key="1">
    <citation type="journal article" date="2023" name="Nat. Microbiol.">
        <title>Babesia duncani multi-omics identifies virulence factors and drug targets.</title>
        <authorList>
            <person name="Singh P."/>
            <person name="Lonardi S."/>
            <person name="Liang Q."/>
            <person name="Vydyam P."/>
            <person name="Khabirova E."/>
            <person name="Fang T."/>
            <person name="Gihaz S."/>
            <person name="Thekkiniath J."/>
            <person name="Munshi M."/>
            <person name="Abel S."/>
            <person name="Ciampossin L."/>
            <person name="Batugedara G."/>
            <person name="Gupta M."/>
            <person name="Lu X.M."/>
            <person name="Lenz T."/>
            <person name="Chakravarty S."/>
            <person name="Cornillot E."/>
            <person name="Hu Y."/>
            <person name="Ma W."/>
            <person name="Gonzalez L.M."/>
            <person name="Sanchez S."/>
            <person name="Estrada K."/>
            <person name="Sanchez-Flores A."/>
            <person name="Montero E."/>
            <person name="Harb O.S."/>
            <person name="Le Roch K.G."/>
            <person name="Mamoun C.B."/>
        </authorList>
    </citation>
    <scope>NUCLEOTIDE SEQUENCE</scope>
    <source>
        <strain evidence="6">WA1</strain>
    </source>
</reference>
<evidence type="ECO:0000256" key="4">
    <source>
        <dbReference type="ARBA" id="ARBA00023242"/>
    </source>
</evidence>